<keyword evidence="2 7" id="KW-1277">Toxin-antitoxin system</keyword>
<evidence type="ECO:0000256" key="6">
    <source>
        <dbReference type="ARBA" id="ARBA00022842"/>
    </source>
</evidence>
<comment type="cofactor">
    <cofactor evidence="1 7">
        <name>Mg(2+)</name>
        <dbReference type="ChEBI" id="CHEBI:18420"/>
    </cofactor>
</comment>
<accession>A0ABX3T6D7</accession>
<organism evidence="9 10">
    <name type="scientific">Mycobacterium noviomagense</name>
    <dbReference type="NCBI Taxonomy" id="459858"/>
    <lineage>
        <taxon>Bacteria</taxon>
        <taxon>Bacillati</taxon>
        <taxon>Actinomycetota</taxon>
        <taxon>Actinomycetes</taxon>
        <taxon>Mycobacteriales</taxon>
        <taxon>Mycobacteriaceae</taxon>
        <taxon>Mycobacterium</taxon>
    </lineage>
</organism>
<comment type="caution">
    <text evidence="9">The sequence shown here is derived from an EMBL/GenBank/DDBJ whole genome shotgun (WGS) entry which is preliminary data.</text>
</comment>
<evidence type="ECO:0000313" key="9">
    <source>
        <dbReference type="EMBL" id="ORB15155.1"/>
    </source>
</evidence>
<dbReference type="PANTHER" id="PTHR42188:SF1">
    <property type="entry name" value="23S RRNA-SPECIFIC ENDONUCLEASE VAPC20"/>
    <property type="match status" value="1"/>
</dbReference>
<evidence type="ECO:0000313" key="10">
    <source>
        <dbReference type="Proteomes" id="UP000192374"/>
    </source>
</evidence>
<evidence type="ECO:0000256" key="2">
    <source>
        <dbReference type="ARBA" id="ARBA00022649"/>
    </source>
</evidence>
<comment type="function">
    <text evidence="7">Toxic component of a toxin-antitoxin (TA) system. An RNase.</text>
</comment>
<dbReference type="HAMAP" id="MF_00265">
    <property type="entry name" value="VapC_Nob1"/>
    <property type="match status" value="1"/>
</dbReference>
<dbReference type="InterPro" id="IPR039018">
    <property type="entry name" value="VapC20-like"/>
</dbReference>
<dbReference type="RefSeq" id="WP_083087449.1">
    <property type="nucleotide sequence ID" value="NZ_JACKRQ010000044.1"/>
</dbReference>
<evidence type="ECO:0000256" key="1">
    <source>
        <dbReference type="ARBA" id="ARBA00001946"/>
    </source>
</evidence>
<keyword evidence="4 7" id="KW-0479">Metal-binding</keyword>
<sequence length="144" mass="15610">MAAIIVDAGPLYAYVDADDAHHASSLELLETHSGPLVIPTLVITEVVYLLGTRLGAKAEIRFLGDLADGAFKVEPVAAGDWLRIAELVAWYRDLPLGTVDASVVAAAERFGISEIATVDRRHFKVVRPTHVDAFTLIPLTTHWP</sequence>
<dbReference type="InterPro" id="IPR022907">
    <property type="entry name" value="VapC_family"/>
</dbReference>
<comment type="similarity">
    <text evidence="7">Belongs to the PINc/VapC protein family.</text>
</comment>
<keyword evidence="7" id="KW-0800">Toxin</keyword>
<keyword evidence="5 7" id="KW-0378">Hydrolase</keyword>
<evidence type="ECO:0000256" key="3">
    <source>
        <dbReference type="ARBA" id="ARBA00022722"/>
    </source>
</evidence>
<evidence type="ECO:0000259" key="8">
    <source>
        <dbReference type="Pfam" id="PF01850"/>
    </source>
</evidence>
<dbReference type="PANTHER" id="PTHR42188">
    <property type="entry name" value="23S RRNA-SPECIFIC ENDONUCLEASE VAPC20"/>
    <property type="match status" value="1"/>
</dbReference>
<name>A0ABX3T6D7_9MYCO</name>
<feature type="binding site" evidence="7">
    <location>
        <position position="7"/>
    </location>
    <ligand>
        <name>Mg(2+)</name>
        <dbReference type="ChEBI" id="CHEBI:18420"/>
    </ligand>
</feature>
<dbReference type="Gene3D" id="3.40.50.1010">
    <property type="entry name" value="5'-nuclease"/>
    <property type="match status" value="1"/>
</dbReference>
<feature type="binding site" evidence="7">
    <location>
        <position position="100"/>
    </location>
    <ligand>
        <name>Mg(2+)</name>
        <dbReference type="ChEBI" id="CHEBI:18420"/>
    </ligand>
</feature>
<reference evidence="9 10" key="1">
    <citation type="submission" date="2017-02" db="EMBL/GenBank/DDBJ databases">
        <title>The new phylogeny of genus Mycobacterium.</title>
        <authorList>
            <person name="Tortoli E."/>
            <person name="Trovato A."/>
            <person name="Cirillo D.M."/>
        </authorList>
    </citation>
    <scope>NUCLEOTIDE SEQUENCE [LARGE SCALE GENOMIC DNA]</scope>
    <source>
        <strain evidence="9 10">DSM 45145</strain>
    </source>
</reference>
<feature type="domain" description="PIN" evidence="8">
    <location>
        <begin position="4"/>
        <end position="125"/>
    </location>
</feature>
<evidence type="ECO:0000256" key="5">
    <source>
        <dbReference type="ARBA" id="ARBA00022801"/>
    </source>
</evidence>
<dbReference type="EMBL" id="MVIC01000013">
    <property type="protein sequence ID" value="ORB15155.1"/>
    <property type="molecule type" value="Genomic_DNA"/>
</dbReference>
<keyword evidence="10" id="KW-1185">Reference proteome</keyword>
<dbReference type="EC" id="3.1.-.-" evidence="7"/>
<proteinExistence type="inferred from homology"/>
<dbReference type="InterPro" id="IPR029060">
    <property type="entry name" value="PIN-like_dom_sf"/>
</dbReference>
<protein>
    <recommendedName>
        <fullName evidence="7">Ribonuclease VapC</fullName>
        <shortName evidence="7">RNase VapC</shortName>
        <ecNumber evidence="7">3.1.-.-</ecNumber>
    </recommendedName>
    <alternativeName>
        <fullName evidence="7">Toxin VapC</fullName>
    </alternativeName>
</protein>
<gene>
    <name evidence="7" type="primary">vapC</name>
    <name evidence="9" type="ORF">BST37_09475</name>
</gene>
<dbReference type="InterPro" id="IPR002716">
    <property type="entry name" value="PIN_dom"/>
</dbReference>
<dbReference type="SUPFAM" id="SSF88723">
    <property type="entry name" value="PIN domain-like"/>
    <property type="match status" value="1"/>
</dbReference>
<evidence type="ECO:0000256" key="7">
    <source>
        <dbReference type="HAMAP-Rule" id="MF_00265"/>
    </source>
</evidence>
<keyword evidence="6 7" id="KW-0460">Magnesium</keyword>
<keyword evidence="3 7" id="KW-0540">Nuclease</keyword>
<evidence type="ECO:0000256" key="4">
    <source>
        <dbReference type="ARBA" id="ARBA00022723"/>
    </source>
</evidence>
<dbReference type="Proteomes" id="UP000192374">
    <property type="component" value="Unassembled WGS sequence"/>
</dbReference>
<dbReference type="Pfam" id="PF01850">
    <property type="entry name" value="PIN"/>
    <property type="match status" value="1"/>
</dbReference>